<dbReference type="InterPro" id="IPR006073">
    <property type="entry name" value="GTP-bd"/>
</dbReference>
<dbReference type="Gene3D" id="2.70.210.12">
    <property type="entry name" value="GTP1/OBG domain"/>
    <property type="match status" value="1"/>
</dbReference>
<name>A0A1F4U1B7_UNCKA</name>
<dbReference type="AlphaFoldDB" id="A0A1F4U1B7"/>
<evidence type="ECO:0000256" key="6">
    <source>
        <dbReference type="ARBA" id="ARBA00023134"/>
    </source>
</evidence>
<dbReference type="SUPFAM" id="SSF82051">
    <property type="entry name" value="Obg GTP-binding protein N-terminal domain"/>
    <property type="match status" value="1"/>
</dbReference>
<dbReference type="Pfam" id="PF01926">
    <property type="entry name" value="MMR_HSR1"/>
    <property type="match status" value="1"/>
</dbReference>
<dbReference type="Pfam" id="PF01018">
    <property type="entry name" value="GTP1_OBG"/>
    <property type="match status" value="1"/>
</dbReference>
<dbReference type="InterPro" id="IPR006074">
    <property type="entry name" value="GTP1-OBG_CS"/>
</dbReference>
<dbReference type="FunFam" id="2.70.210.12:FF:000001">
    <property type="entry name" value="GTPase Obg"/>
    <property type="match status" value="1"/>
</dbReference>
<dbReference type="NCBIfam" id="NF008956">
    <property type="entry name" value="PRK12299.1"/>
    <property type="match status" value="1"/>
</dbReference>
<dbReference type="GO" id="GO:0005525">
    <property type="term" value="F:GTP binding"/>
    <property type="evidence" value="ECO:0007669"/>
    <property type="project" value="UniProtKB-KW"/>
</dbReference>
<dbReference type="HAMAP" id="MF_01454">
    <property type="entry name" value="GTPase_Obg"/>
    <property type="match status" value="1"/>
</dbReference>
<dbReference type="PROSITE" id="PS00905">
    <property type="entry name" value="GTP1_OBG"/>
    <property type="match status" value="1"/>
</dbReference>
<dbReference type="GO" id="GO:0042254">
    <property type="term" value="P:ribosome biogenesis"/>
    <property type="evidence" value="ECO:0007669"/>
    <property type="project" value="UniProtKB-UniRule"/>
</dbReference>
<dbReference type="PROSITE" id="PS51710">
    <property type="entry name" value="G_OBG"/>
    <property type="match status" value="1"/>
</dbReference>
<dbReference type="Proteomes" id="UP000178270">
    <property type="component" value="Unassembled WGS sequence"/>
</dbReference>
<evidence type="ECO:0008006" key="11">
    <source>
        <dbReference type="Google" id="ProtNLM"/>
    </source>
</evidence>
<evidence type="ECO:0000313" key="10">
    <source>
        <dbReference type="Proteomes" id="UP000178270"/>
    </source>
</evidence>
<dbReference type="PANTHER" id="PTHR11702">
    <property type="entry name" value="DEVELOPMENTALLY REGULATED GTP-BINDING PROTEIN-RELATED"/>
    <property type="match status" value="1"/>
</dbReference>
<comment type="caution">
    <text evidence="9">The sequence shown here is derived from an EMBL/GenBank/DDBJ whole genome shotgun (WGS) entry which is preliminary data.</text>
</comment>
<dbReference type="NCBIfam" id="TIGR02729">
    <property type="entry name" value="Obg_CgtA"/>
    <property type="match status" value="1"/>
</dbReference>
<sequence>MIDIAVIKVKAGNGGDGKVSFFRERYVPKGGPDGGDGGNGGNVFFVASDSLATLIDFHSKPEYKANDGEGGGGKKMFGKSAEDLYVKVPVGTLIYEIRDGKETLIEDLREKGQTLLVAKGGKGGLGNVHFKSSVNQTPMQYIPGVIGEIKEIKLEVKLVADAGLIGLPNAGKSTLLNFLTNANAKVANYPFTTISPNLGVYTPKSGKVIVLSDIPGLIEGASKGRGLGDEFLRHVERTRILIHIVDPLSTSLEGETYEDVDTSNTGLASRTMQMYDTVRKELHEYGKDLDTKKEVVAINKIDVTEVREAFPKIQKLMEKNKITAFGISAVTGEGVGDLMNSVATVLESMPKAPEFGIAKPVKIYTIDNLPNKRMVYNEGAVQTKKGKP</sequence>
<evidence type="ECO:0000256" key="2">
    <source>
        <dbReference type="ARBA" id="ARBA00022490"/>
    </source>
</evidence>
<dbReference type="PRINTS" id="PR00326">
    <property type="entry name" value="GTP1OBG"/>
</dbReference>
<evidence type="ECO:0000259" key="8">
    <source>
        <dbReference type="PROSITE" id="PS51883"/>
    </source>
</evidence>
<evidence type="ECO:0000256" key="3">
    <source>
        <dbReference type="ARBA" id="ARBA00022741"/>
    </source>
</evidence>
<comment type="similarity">
    <text evidence="1">Belongs to the TRAFAC class OBG-HflX-like GTPase superfamily. OBG GTPase family.</text>
</comment>
<dbReference type="InterPro" id="IPR031167">
    <property type="entry name" value="G_OBG"/>
</dbReference>
<evidence type="ECO:0000256" key="5">
    <source>
        <dbReference type="ARBA" id="ARBA00022842"/>
    </source>
</evidence>
<protein>
    <recommendedName>
        <fullName evidence="11">GTPase ObgE</fullName>
    </recommendedName>
</protein>
<evidence type="ECO:0000256" key="1">
    <source>
        <dbReference type="ARBA" id="ARBA00007699"/>
    </source>
</evidence>
<feature type="non-terminal residue" evidence="9">
    <location>
        <position position="388"/>
    </location>
</feature>
<dbReference type="InterPro" id="IPR027417">
    <property type="entry name" value="P-loop_NTPase"/>
</dbReference>
<dbReference type="InterPro" id="IPR036726">
    <property type="entry name" value="GTP1_OBG_dom_sf"/>
</dbReference>
<dbReference type="InterPro" id="IPR006169">
    <property type="entry name" value="GTP1_OBG_dom"/>
</dbReference>
<dbReference type="InterPro" id="IPR014100">
    <property type="entry name" value="GTP-bd_Obg/CgtA"/>
</dbReference>
<dbReference type="GO" id="GO:0003924">
    <property type="term" value="F:GTPase activity"/>
    <property type="evidence" value="ECO:0007669"/>
    <property type="project" value="InterPro"/>
</dbReference>
<organism evidence="9 10">
    <name type="scientific">candidate division WWE3 bacterium RBG_13_37_7</name>
    <dbReference type="NCBI Taxonomy" id="1802609"/>
    <lineage>
        <taxon>Bacteria</taxon>
        <taxon>Katanobacteria</taxon>
    </lineage>
</organism>
<dbReference type="EMBL" id="MEUS01000022">
    <property type="protein sequence ID" value="OGC38692.1"/>
    <property type="molecule type" value="Genomic_DNA"/>
</dbReference>
<dbReference type="SUPFAM" id="SSF52540">
    <property type="entry name" value="P-loop containing nucleoside triphosphate hydrolases"/>
    <property type="match status" value="1"/>
</dbReference>
<dbReference type="PROSITE" id="PS51883">
    <property type="entry name" value="OBG"/>
    <property type="match status" value="1"/>
</dbReference>
<feature type="domain" description="OBG-type G" evidence="7">
    <location>
        <begin position="160"/>
        <end position="347"/>
    </location>
</feature>
<dbReference type="InterPro" id="IPR045086">
    <property type="entry name" value="OBG_GTPase"/>
</dbReference>
<keyword evidence="4" id="KW-0378">Hydrolase</keyword>
<evidence type="ECO:0000256" key="4">
    <source>
        <dbReference type="ARBA" id="ARBA00022801"/>
    </source>
</evidence>
<reference evidence="9 10" key="1">
    <citation type="journal article" date="2016" name="Nat. Commun.">
        <title>Thousands of microbial genomes shed light on interconnected biogeochemical processes in an aquifer system.</title>
        <authorList>
            <person name="Anantharaman K."/>
            <person name="Brown C.T."/>
            <person name="Hug L.A."/>
            <person name="Sharon I."/>
            <person name="Castelle C.J."/>
            <person name="Probst A.J."/>
            <person name="Thomas B.C."/>
            <person name="Singh A."/>
            <person name="Wilkins M.J."/>
            <person name="Karaoz U."/>
            <person name="Brodie E.L."/>
            <person name="Williams K.H."/>
            <person name="Hubbard S.S."/>
            <person name="Banfield J.F."/>
        </authorList>
    </citation>
    <scope>NUCLEOTIDE SEQUENCE [LARGE SCALE GENOMIC DNA]</scope>
</reference>
<keyword evidence="6" id="KW-0342">GTP-binding</keyword>
<dbReference type="Gene3D" id="3.40.50.300">
    <property type="entry name" value="P-loop containing nucleotide triphosphate hydrolases"/>
    <property type="match status" value="1"/>
</dbReference>
<dbReference type="GO" id="GO:0000287">
    <property type="term" value="F:magnesium ion binding"/>
    <property type="evidence" value="ECO:0007669"/>
    <property type="project" value="InterPro"/>
</dbReference>
<proteinExistence type="inferred from homology"/>
<feature type="domain" description="Obg" evidence="8">
    <location>
        <begin position="1"/>
        <end position="159"/>
    </location>
</feature>
<accession>A0A1F4U1B7</accession>
<evidence type="ECO:0000313" key="9">
    <source>
        <dbReference type="EMBL" id="OGC38692.1"/>
    </source>
</evidence>
<dbReference type="CDD" id="cd01898">
    <property type="entry name" value="Obg"/>
    <property type="match status" value="1"/>
</dbReference>
<keyword evidence="5" id="KW-0460">Magnesium</keyword>
<evidence type="ECO:0000259" key="7">
    <source>
        <dbReference type="PROSITE" id="PS51710"/>
    </source>
</evidence>
<dbReference type="PANTHER" id="PTHR11702:SF31">
    <property type="entry name" value="MITOCHONDRIAL RIBOSOME-ASSOCIATED GTPASE 2"/>
    <property type="match status" value="1"/>
</dbReference>
<keyword evidence="2" id="KW-0963">Cytoplasm</keyword>
<gene>
    <name evidence="9" type="ORF">A3K42_00165</name>
</gene>
<dbReference type="PIRSF" id="PIRSF002401">
    <property type="entry name" value="GTP_bd_Obg/CgtA"/>
    <property type="match status" value="1"/>
</dbReference>
<keyword evidence="3" id="KW-0547">Nucleotide-binding</keyword>